<evidence type="ECO:0000313" key="2">
    <source>
        <dbReference type="EMBL" id="KOG57984.1"/>
    </source>
</evidence>
<gene>
    <name evidence="2" type="ORF">ADK75_00865</name>
</gene>
<feature type="region of interest" description="Disordered" evidence="1">
    <location>
        <begin position="1"/>
        <end position="28"/>
    </location>
</feature>
<comment type="caution">
    <text evidence="2">The sequence shown here is derived from an EMBL/GenBank/DDBJ whole genome shotgun (WGS) entry which is preliminary data.</text>
</comment>
<name>A0A0L8N5K5_STRVG</name>
<evidence type="ECO:0000313" key="3">
    <source>
        <dbReference type="Proteomes" id="UP000037084"/>
    </source>
</evidence>
<dbReference type="EMBL" id="LGUV01000001">
    <property type="protein sequence ID" value="KOG57984.1"/>
    <property type="molecule type" value="Genomic_DNA"/>
</dbReference>
<proteinExistence type="predicted"/>
<feature type="compositionally biased region" description="Basic residues" evidence="1">
    <location>
        <begin position="1"/>
        <end position="12"/>
    </location>
</feature>
<protein>
    <submittedName>
        <fullName evidence="2">Uncharacterized protein</fullName>
    </submittedName>
</protein>
<dbReference type="Proteomes" id="UP000037084">
    <property type="component" value="Unassembled WGS sequence"/>
</dbReference>
<evidence type="ECO:0000256" key="1">
    <source>
        <dbReference type="SAM" id="MobiDB-lite"/>
    </source>
</evidence>
<reference evidence="3" key="1">
    <citation type="submission" date="2015-07" db="EMBL/GenBank/DDBJ databases">
        <authorList>
            <consortium name="Consortium for Microbial Forensics and Genomics (microFORGE)"/>
            <person name="Knight B.M."/>
            <person name="Roberts D.P."/>
            <person name="Lin D."/>
            <person name="Hari K."/>
            <person name="Fletcher J."/>
            <person name="Melcher U."/>
            <person name="Blagden T."/>
            <person name="Winegar R.A."/>
        </authorList>
    </citation>
    <scope>NUCLEOTIDE SEQUENCE [LARGE SCALE GENOMIC DNA]</scope>
    <source>
        <strain evidence="3">NRRL B-1447</strain>
    </source>
</reference>
<accession>A0A0L8N5K5</accession>
<dbReference type="AlphaFoldDB" id="A0A0L8N5K5"/>
<sequence>MPVRHPRRRSRRADRPRPAGESDNGAQIGVRTLVPVPRAGVEPKAFEGFVTGGTLKCKGLTGAVHYEPVTGRAGQYAVTFH</sequence>
<organism evidence="2 3">
    <name type="scientific">Streptomyces virginiae</name>
    <name type="common">Streptomyces cinnamonensis</name>
    <dbReference type="NCBI Taxonomy" id="1961"/>
    <lineage>
        <taxon>Bacteria</taxon>
        <taxon>Bacillati</taxon>
        <taxon>Actinomycetota</taxon>
        <taxon>Actinomycetes</taxon>
        <taxon>Kitasatosporales</taxon>
        <taxon>Streptomycetaceae</taxon>
        <taxon>Streptomyces</taxon>
    </lineage>
</organism>
<dbReference type="PATRIC" id="fig|1961.12.peg.191"/>